<dbReference type="PANTHER" id="PTHR21231:SF7">
    <property type="entry name" value="GPN-LOOP GTPASE 3"/>
    <property type="match status" value="1"/>
</dbReference>
<accession>A0AAV5QFP5</accession>
<sequence length="278" mass="31655">MSRVGTVVLGPAGAGKTTFCNSLVTHMQQIGRNCHIVNLDPAAEAKKYEFTVDIRDLISLEDVMEELNLGPNGGLIYCFEFLLKNLDWLEEEIGDYNDEFLIIDCPGQIELYTHIPVFPTIINHLTRNMNFQLCCTYLMESTFVIDKSKFFSGTLSAMSTMLLLELPHINILSKVDLIKDQYSKKKLKQFLNPDPLLLEDGNDDNLLANKKFDRLNKLIANMIDEFGMVQYLPLNVNDSNSLTTILSYIDDVTQWSENQEPKDPVDEGLVPDEEEEFE</sequence>
<evidence type="ECO:0000256" key="5">
    <source>
        <dbReference type="ARBA" id="ARBA00023134"/>
    </source>
</evidence>
<keyword evidence="3 6" id="KW-0547">Nucleotide-binding</keyword>
<keyword evidence="5 6" id="KW-0342">GTP-binding</keyword>
<evidence type="ECO:0000256" key="1">
    <source>
        <dbReference type="ARBA" id="ARBA00005290"/>
    </source>
</evidence>
<dbReference type="SUPFAM" id="SSF52540">
    <property type="entry name" value="P-loop containing nucleoside triphosphate hydrolases"/>
    <property type="match status" value="1"/>
</dbReference>
<dbReference type="FunFam" id="3.40.50.300:FF:000552">
    <property type="entry name" value="GPN-loop GTPase 3"/>
    <property type="match status" value="1"/>
</dbReference>
<evidence type="ECO:0000256" key="2">
    <source>
        <dbReference type="ARBA" id="ARBA00014587"/>
    </source>
</evidence>
<dbReference type="CDD" id="cd17872">
    <property type="entry name" value="GPN3"/>
    <property type="match status" value="1"/>
</dbReference>
<dbReference type="PANTHER" id="PTHR21231">
    <property type="entry name" value="XPA-BINDING PROTEIN 1-RELATED"/>
    <property type="match status" value="1"/>
</dbReference>
<dbReference type="GeneID" id="90071463"/>
<proteinExistence type="inferred from homology"/>
<evidence type="ECO:0000256" key="4">
    <source>
        <dbReference type="ARBA" id="ARBA00022801"/>
    </source>
</evidence>
<protein>
    <recommendedName>
        <fullName evidence="2 6">GPN-loop GTPase 3</fullName>
    </recommendedName>
</protein>
<dbReference type="Gene3D" id="3.40.50.300">
    <property type="entry name" value="P-loop containing nucleotide triphosphate hydrolases"/>
    <property type="match status" value="1"/>
</dbReference>
<evidence type="ECO:0000313" key="9">
    <source>
        <dbReference type="Proteomes" id="UP001360560"/>
    </source>
</evidence>
<feature type="region of interest" description="Disordered" evidence="7">
    <location>
        <begin position="256"/>
        <end position="278"/>
    </location>
</feature>
<gene>
    <name evidence="8" type="ORF">DASC09_008090</name>
</gene>
<evidence type="ECO:0000256" key="6">
    <source>
        <dbReference type="RuleBase" id="RU365059"/>
    </source>
</evidence>
<comment type="caution">
    <text evidence="8">The sequence shown here is derived from an EMBL/GenBank/DDBJ whole genome shotgun (WGS) entry which is preliminary data.</text>
</comment>
<keyword evidence="9" id="KW-1185">Reference proteome</keyword>
<dbReference type="GO" id="GO:0005525">
    <property type="term" value="F:GTP binding"/>
    <property type="evidence" value="ECO:0007669"/>
    <property type="project" value="UniProtKB-KW"/>
</dbReference>
<keyword evidence="4 6" id="KW-0378">Hydrolase</keyword>
<dbReference type="RefSeq" id="XP_064850484.1">
    <property type="nucleotide sequence ID" value="XM_064994412.1"/>
</dbReference>
<comment type="function">
    <text evidence="6">Small GTPase required for proper nuclear import of RNA polymerase II and III (RNAPII and RNAPIII). May act at an RNAP assembly step prior to nuclear import.</text>
</comment>
<dbReference type="InterPro" id="IPR030228">
    <property type="entry name" value="Gpn3"/>
</dbReference>
<evidence type="ECO:0000256" key="3">
    <source>
        <dbReference type="ARBA" id="ARBA00022741"/>
    </source>
</evidence>
<evidence type="ECO:0000256" key="7">
    <source>
        <dbReference type="SAM" id="MobiDB-lite"/>
    </source>
</evidence>
<reference evidence="8 9" key="1">
    <citation type="journal article" date="2023" name="Elife">
        <title>Identification of key yeast species and microbe-microbe interactions impacting larval growth of Drosophila in the wild.</title>
        <authorList>
            <person name="Mure A."/>
            <person name="Sugiura Y."/>
            <person name="Maeda R."/>
            <person name="Honda K."/>
            <person name="Sakurai N."/>
            <person name="Takahashi Y."/>
            <person name="Watada M."/>
            <person name="Katoh T."/>
            <person name="Gotoh A."/>
            <person name="Gotoh Y."/>
            <person name="Taniguchi I."/>
            <person name="Nakamura K."/>
            <person name="Hayashi T."/>
            <person name="Katayama T."/>
            <person name="Uemura T."/>
            <person name="Hattori Y."/>
        </authorList>
    </citation>
    <scope>NUCLEOTIDE SEQUENCE [LARGE SCALE GENOMIC DNA]</scope>
    <source>
        <strain evidence="8 9">SC-9</strain>
    </source>
</reference>
<dbReference type="GO" id="GO:0003924">
    <property type="term" value="F:GTPase activity"/>
    <property type="evidence" value="ECO:0007669"/>
    <property type="project" value="TreeGrafter"/>
</dbReference>
<dbReference type="AlphaFoldDB" id="A0AAV5QFP5"/>
<dbReference type="InterPro" id="IPR004130">
    <property type="entry name" value="Gpn"/>
</dbReference>
<comment type="similarity">
    <text evidence="1 6">Belongs to the GPN-loop GTPase family.</text>
</comment>
<dbReference type="Pfam" id="PF03029">
    <property type="entry name" value="ATP_bind_1"/>
    <property type="match status" value="1"/>
</dbReference>
<dbReference type="Proteomes" id="UP001360560">
    <property type="component" value="Unassembled WGS sequence"/>
</dbReference>
<comment type="subunit">
    <text evidence="6">Binds to RNA polymerase II (RNAPII).</text>
</comment>
<name>A0AAV5QFP5_9ASCO</name>
<dbReference type="InterPro" id="IPR027417">
    <property type="entry name" value="P-loop_NTPase"/>
</dbReference>
<feature type="compositionally biased region" description="Acidic residues" evidence="7">
    <location>
        <begin position="269"/>
        <end position="278"/>
    </location>
</feature>
<evidence type="ECO:0000313" key="8">
    <source>
        <dbReference type="EMBL" id="GMM33484.1"/>
    </source>
</evidence>
<organism evidence="8 9">
    <name type="scientific">Saccharomycopsis crataegensis</name>
    <dbReference type="NCBI Taxonomy" id="43959"/>
    <lineage>
        <taxon>Eukaryota</taxon>
        <taxon>Fungi</taxon>
        <taxon>Dikarya</taxon>
        <taxon>Ascomycota</taxon>
        <taxon>Saccharomycotina</taxon>
        <taxon>Saccharomycetes</taxon>
        <taxon>Saccharomycopsidaceae</taxon>
        <taxon>Saccharomycopsis</taxon>
    </lineage>
</organism>
<dbReference type="EMBL" id="BTFZ01000001">
    <property type="protein sequence ID" value="GMM33484.1"/>
    <property type="molecule type" value="Genomic_DNA"/>
</dbReference>